<gene>
    <name evidence="2" type="ORF">BMF97_10580</name>
</gene>
<dbReference type="EMBL" id="MPOG01000011">
    <property type="protein sequence ID" value="OOH95274.1"/>
    <property type="molecule type" value="Genomic_DNA"/>
</dbReference>
<feature type="signal peptide" evidence="1">
    <location>
        <begin position="1"/>
        <end position="21"/>
    </location>
</feature>
<dbReference type="OrthoDB" id="672038at2"/>
<accession>A0A1T3F7J5</accession>
<dbReference type="AlphaFoldDB" id="A0A1T3F7J5"/>
<reference evidence="2 3" key="1">
    <citation type="submission" date="2016-11" db="EMBL/GenBank/DDBJ databases">
        <title>Genome sequence and comparative genomic analysis of clinical strain Elizabethkingia meningoseptica 61421 PRCM.</title>
        <authorList>
            <person name="Wang M."/>
            <person name="Hu S."/>
            <person name="Cao L."/>
            <person name="Jiang T."/>
            <person name="Zhou Y."/>
            <person name="Ming D."/>
        </authorList>
    </citation>
    <scope>NUCLEOTIDE SEQUENCE [LARGE SCALE GENOMIC DNA]</scope>
    <source>
        <strain evidence="2 3">61421 PRCM</strain>
    </source>
</reference>
<evidence type="ECO:0000256" key="1">
    <source>
        <dbReference type="SAM" id="SignalP"/>
    </source>
</evidence>
<dbReference type="RefSeq" id="WP_077564674.1">
    <property type="nucleotide sequence ID" value="NZ_CP016378.1"/>
</dbReference>
<evidence type="ECO:0000313" key="2">
    <source>
        <dbReference type="EMBL" id="OOH95274.1"/>
    </source>
</evidence>
<dbReference type="eggNOG" id="ENOG502ZQYE">
    <property type="taxonomic scope" value="Bacteria"/>
</dbReference>
<feature type="chain" id="PRO_5012707400" evidence="1">
    <location>
        <begin position="22"/>
        <end position="222"/>
    </location>
</feature>
<protein>
    <submittedName>
        <fullName evidence="2">Uncharacterized protein</fullName>
    </submittedName>
</protein>
<keyword evidence="1" id="KW-0732">Signal</keyword>
<sequence>MKNKSFCCLFILLAVVSINHAKGNDITVFKNTTCIQNDTLKIKESFNTEDLPVNEYLTERLKPVRANFKRINSINKWSAIESYDLFDSTEGGEAKFYYQKGKLEKIITRNYGESGQLLTEYYLLNGKLSFVFEKDYKYNRPLFYDTKAMKENNDTEAFDFSKSEITENRSYFEKGHLIHIVNSQDCGAPFSGDYMAEEEKSILENFSNLLKLSSKKRQLTNK</sequence>
<dbReference type="Proteomes" id="UP000188947">
    <property type="component" value="Unassembled WGS sequence"/>
</dbReference>
<comment type="caution">
    <text evidence="2">The sequence shown here is derived from an EMBL/GenBank/DDBJ whole genome shotgun (WGS) entry which is preliminary data.</text>
</comment>
<proteinExistence type="predicted"/>
<name>A0A1T3F7J5_ELIME</name>
<evidence type="ECO:0000313" key="3">
    <source>
        <dbReference type="Proteomes" id="UP000188947"/>
    </source>
</evidence>
<keyword evidence="3" id="KW-1185">Reference proteome</keyword>
<organism evidence="2 3">
    <name type="scientific">Elizabethkingia meningoseptica</name>
    <name type="common">Chryseobacterium meningosepticum</name>
    <dbReference type="NCBI Taxonomy" id="238"/>
    <lineage>
        <taxon>Bacteria</taxon>
        <taxon>Pseudomonadati</taxon>
        <taxon>Bacteroidota</taxon>
        <taxon>Flavobacteriia</taxon>
        <taxon>Flavobacteriales</taxon>
        <taxon>Weeksellaceae</taxon>
        <taxon>Elizabethkingia</taxon>
    </lineage>
</organism>